<evidence type="ECO:0000259" key="1">
    <source>
        <dbReference type="SMART" id="SM01264"/>
    </source>
</evidence>
<dbReference type="Pfam" id="PF22516">
    <property type="entry name" value="PreP_C"/>
    <property type="match status" value="1"/>
</dbReference>
<dbReference type="PANTHER" id="PTHR43016">
    <property type="entry name" value="PRESEQUENCE PROTEASE"/>
    <property type="match status" value="1"/>
</dbReference>
<dbReference type="InterPro" id="IPR013578">
    <property type="entry name" value="Peptidase_M16C_assoc"/>
</dbReference>
<gene>
    <name evidence="2" type="ORF">AAAT05_00830</name>
</gene>
<evidence type="ECO:0000313" key="2">
    <source>
        <dbReference type="EMBL" id="MEQ2636901.1"/>
    </source>
</evidence>
<dbReference type="InterPro" id="IPR007863">
    <property type="entry name" value="Peptidase_M16_C"/>
</dbReference>
<comment type="caution">
    <text evidence="2">The sequence shown here is derived from an EMBL/GenBank/DDBJ whole genome shotgun (WGS) entry which is preliminary data.</text>
</comment>
<dbReference type="InterPro" id="IPR055130">
    <property type="entry name" value="PreP_C"/>
</dbReference>
<dbReference type="Proteomes" id="UP001478817">
    <property type="component" value="Unassembled WGS sequence"/>
</dbReference>
<dbReference type="InterPro" id="IPR011249">
    <property type="entry name" value="Metalloenz_LuxS/M16"/>
</dbReference>
<proteinExistence type="predicted"/>
<dbReference type="SMART" id="SM01264">
    <property type="entry name" value="M16C_associated"/>
    <property type="match status" value="1"/>
</dbReference>
<keyword evidence="3" id="KW-1185">Reference proteome</keyword>
<sequence length="979" mass="106989">MHQTTFDAPDAALAVGTRHAGFTVTHVEAVPEISGQAYVLRHDASGARALWLACADVNKSFAISFKTPPADDTGVFHILEHSVLCGSDAYPVKEPFVNLLKTSMQTFLNALTFPDKTMYPVASTNTADLENLMGVYLDAVLHPAIYRRPRIFEQEGWHLEVEEEGADARLSYNGVVFNEMKGALSDPDDVLYQALSRQLFPDTAYRFESGGNPRAIPTLTYEEFLQTHARHYALPNSYTVLYGDMDIDRELAFIDERFRNAAERDAGEPNPLALQAPVSPAPARVEMATAAGNASVGVSYVIGSAADRTRVLAVDVLLDALCGSNEAPLKRRVLDAGLADDFQAMLLDGMLQPQAMFQLKGTREGAAEKFRALLEETCAELAEKGIPRDKLSAALAQAEFNLREGDWGGYPDGVALSMCVMSSWLYDDERPLDYVHYEDALATLKDGLDKGLFEQVLRELVCQNPHAAEVDLVPVEGGDAAEEAAELEARRATMGDGELAGIAAEVEALRAEQEAPDSPEALATLPQLTVADVEDPAPEPAPRDVDAPLPCIAHELDTHGIDYVYHYFDLRRCRVEELPYVGVLSDLLGKLDTRRHNASDLDTLIEQNLGGLDVFLETYTHEGDLSYAAPTLVIGACALSEKTERLADIPREVWGETLFADDARIRDILTQRKVGMEQYFTGSGHAASVARAGSYFSRASKASSLMGGLDYFLFLKELLGNWDTRKQGLCDILGNLAARIFTADEVTVSFIGSAEDRERFWAAGGDLGLRHAGTGVAAHALELPEPVPVNEGFVIPSNVSYVARAFAPSDADPGERGVWAVATRALTYDYLWNEVRVKGGAYGTGFKHTGENLREFWSFRDPHVDETLARYDAAAAWLSEWKPTTEEFDGYVVSTVAAHDAPVKPRALARRQDVARFGGQKPGWREEIRRQELGCTTEQVRGLAEALADQTPSGVCVFGSREALEEAGVDLKLCELVGE</sequence>
<name>A0ABV1IFT4_9ACTN</name>
<feature type="domain" description="Peptidase M16C associated" evidence="1">
    <location>
        <begin position="472"/>
        <end position="718"/>
    </location>
</feature>
<protein>
    <submittedName>
        <fullName evidence="2">Insulinase family protein</fullName>
    </submittedName>
</protein>
<dbReference type="EMBL" id="JBBNGS010000001">
    <property type="protein sequence ID" value="MEQ2636901.1"/>
    <property type="molecule type" value="Genomic_DNA"/>
</dbReference>
<dbReference type="RefSeq" id="WP_349181249.1">
    <property type="nucleotide sequence ID" value="NZ_JBBNGS010000001.1"/>
</dbReference>
<dbReference type="PANTHER" id="PTHR43016:SF13">
    <property type="entry name" value="PRESEQUENCE PROTEASE, MITOCHONDRIAL"/>
    <property type="match status" value="1"/>
</dbReference>
<dbReference type="Pfam" id="PF08367">
    <property type="entry name" value="M16C_assoc"/>
    <property type="match status" value="1"/>
</dbReference>
<dbReference type="Gene3D" id="3.30.830.10">
    <property type="entry name" value="Metalloenzyme, LuxS/M16 peptidase-like"/>
    <property type="match status" value="4"/>
</dbReference>
<accession>A0ABV1IFT4</accession>
<dbReference type="SUPFAM" id="SSF63411">
    <property type="entry name" value="LuxS/MPP-like metallohydrolase"/>
    <property type="match status" value="4"/>
</dbReference>
<organism evidence="2 3">
    <name type="scientific">Paratractidigestivibacter faecalis</name>
    <dbReference type="NCBI Taxonomy" id="2292441"/>
    <lineage>
        <taxon>Bacteria</taxon>
        <taxon>Bacillati</taxon>
        <taxon>Actinomycetota</taxon>
        <taxon>Coriobacteriia</taxon>
        <taxon>Coriobacteriales</taxon>
        <taxon>Atopobiaceae</taxon>
        <taxon>Paratractidigestivibacter</taxon>
    </lineage>
</organism>
<evidence type="ECO:0000313" key="3">
    <source>
        <dbReference type="Proteomes" id="UP001478817"/>
    </source>
</evidence>
<dbReference type="Pfam" id="PF05193">
    <property type="entry name" value="Peptidase_M16_C"/>
    <property type="match status" value="1"/>
</dbReference>
<reference evidence="2 3" key="1">
    <citation type="submission" date="2024-04" db="EMBL/GenBank/DDBJ databases">
        <title>Human intestinal bacterial collection.</title>
        <authorList>
            <person name="Pauvert C."/>
            <person name="Hitch T.C.A."/>
            <person name="Clavel T."/>
        </authorList>
    </citation>
    <scope>NUCLEOTIDE SEQUENCE [LARGE SCALE GENOMIC DNA]</scope>
    <source>
        <strain evidence="2 3">CLA-AA-H197</strain>
    </source>
</reference>